<feature type="compositionally biased region" description="Low complexity" evidence="3">
    <location>
        <begin position="535"/>
        <end position="565"/>
    </location>
</feature>
<evidence type="ECO:0000256" key="1">
    <source>
        <dbReference type="ARBA" id="ARBA00022741"/>
    </source>
</evidence>
<gene>
    <name evidence="5" type="ORF">BSAL_80150</name>
</gene>
<dbReference type="InterPro" id="IPR011009">
    <property type="entry name" value="Kinase-like_dom_sf"/>
</dbReference>
<feature type="region of interest" description="Disordered" evidence="3">
    <location>
        <begin position="27"/>
        <end position="49"/>
    </location>
</feature>
<evidence type="ECO:0000259" key="4">
    <source>
        <dbReference type="PROSITE" id="PS50011"/>
    </source>
</evidence>
<feature type="compositionally biased region" description="Polar residues" evidence="3">
    <location>
        <begin position="178"/>
        <end position="196"/>
    </location>
</feature>
<organism evidence="5 6">
    <name type="scientific">Bodo saltans</name>
    <name type="common">Flagellated protozoan</name>
    <dbReference type="NCBI Taxonomy" id="75058"/>
    <lineage>
        <taxon>Eukaryota</taxon>
        <taxon>Discoba</taxon>
        <taxon>Euglenozoa</taxon>
        <taxon>Kinetoplastea</taxon>
        <taxon>Metakinetoplastina</taxon>
        <taxon>Eubodonida</taxon>
        <taxon>Bodonidae</taxon>
        <taxon>Bodo</taxon>
    </lineage>
</organism>
<feature type="region of interest" description="Disordered" evidence="3">
    <location>
        <begin position="156"/>
        <end position="205"/>
    </location>
</feature>
<keyword evidence="1" id="KW-0547">Nucleotide-binding</keyword>
<dbReference type="OrthoDB" id="68483at2759"/>
<protein>
    <submittedName>
        <fullName evidence="5">Protein kinase, putative</fullName>
    </submittedName>
</protein>
<dbReference type="Gene3D" id="3.30.200.20">
    <property type="entry name" value="Phosphorylase Kinase, domain 1"/>
    <property type="match status" value="1"/>
</dbReference>
<reference evidence="6" key="1">
    <citation type="submission" date="2015-09" db="EMBL/GenBank/DDBJ databases">
        <authorList>
            <consortium name="Pathogen Informatics"/>
        </authorList>
    </citation>
    <scope>NUCLEOTIDE SEQUENCE [LARGE SCALE GENOMIC DNA]</scope>
    <source>
        <strain evidence="6">Lake Konstanz</strain>
    </source>
</reference>
<feature type="compositionally biased region" description="Basic and acidic residues" evidence="3">
    <location>
        <begin position="401"/>
        <end position="423"/>
    </location>
</feature>
<evidence type="ECO:0000313" key="5">
    <source>
        <dbReference type="EMBL" id="CUG49098.1"/>
    </source>
</evidence>
<dbReference type="GO" id="GO:0004674">
    <property type="term" value="F:protein serine/threonine kinase activity"/>
    <property type="evidence" value="ECO:0007669"/>
    <property type="project" value="TreeGrafter"/>
</dbReference>
<feature type="region of interest" description="Disordered" evidence="3">
    <location>
        <begin position="92"/>
        <end position="111"/>
    </location>
</feature>
<evidence type="ECO:0000256" key="2">
    <source>
        <dbReference type="ARBA" id="ARBA00022840"/>
    </source>
</evidence>
<feature type="domain" description="Protein kinase" evidence="4">
    <location>
        <begin position="659"/>
        <end position="787"/>
    </location>
</feature>
<keyword evidence="2" id="KW-0067">ATP-binding</keyword>
<feature type="region of interest" description="Disordered" evidence="3">
    <location>
        <begin position="387"/>
        <end position="430"/>
    </location>
</feature>
<feature type="compositionally biased region" description="Polar residues" evidence="3">
    <location>
        <begin position="92"/>
        <end position="105"/>
    </location>
</feature>
<proteinExistence type="predicted"/>
<accession>A0A0S4J112</accession>
<dbReference type="GO" id="GO:0005737">
    <property type="term" value="C:cytoplasm"/>
    <property type="evidence" value="ECO:0007669"/>
    <property type="project" value="TreeGrafter"/>
</dbReference>
<feature type="region of interest" description="Disordered" evidence="3">
    <location>
        <begin position="535"/>
        <end position="578"/>
    </location>
</feature>
<feature type="compositionally biased region" description="Polar residues" evidence="3">
    <location>
        <begin position="267"/>
        <end position="281"/>
    </location>
</feature>
<evidence type="ECO:0000313" key="6">
    <source>
        <dbReference type="Proteomes" id="UP000051952"/>
    </source>
</evidence>
<feature type="region of interest" description="Disordered" evidence="3">
    <location>
        <begin position="267"/>
        <end position="336"/>
    </location>
</feature>
<name>A0A0S4J112_BODSA</name>
<dbReference type="InterPro" id="IPR000719">
    <property type="entry name" value="Prot_kinase_dom"/>
</dbReference>
<dbReference type="PROSITE" id="PS50011">
    <property type="entry name" value="PROTEIN_KINASE_DOM"/>
    <property type="match status" value="1"/>
</dbReference>
<evidence type="ECO:0000256" key="3">
    <source>
        <dbReference type="SAM" id="MobiDB-lite"/>
    </source>
</evidence>
<feature type="non-terminal residue" evidence="5">
    <location>
        <position position="787"/>
    </location>
</feature>
<dbReference type="VEuPathDB" id="TriTrypDB:BSAL_80150"/>
<dbReference type="AlphaFoldDB" id="A0A0S4J112"/>
<dbReference type="Proteomes" id="UP000051952">
    <property type="component" value="Unassembled WGS sequence"/>
</dbReference>
<feature type="compositionally biased region" description="Polar residues" evidence="3">
    <location>
        <begin position="463"/>
        <end position="493"/>
    </location>
</feature>
<feature type="compositionally biased region" description="Low complexity" evidence="3">
    <location>
        <begin position="40"/>
        <end position="49"/>
    </location>
</feature>
<dbReference type="Pfam" id="PF00069">
    <property type="entry name" value="Pkinase"/>
    <property type="match status" value="1"/>
</dbReference>
<keyword evidence="5" id="KW-0808">Transferase</keyword>
<dbReference type="GO" id="GO:0005524">
    <property type="term" value="F:ATP binding"/>
    <property type="evidence" value="ECO:0007669"/>
    <property type="project" value="UniProtKB-KW"/>
</dbReference>
<keyword evidence="5" id="KW-0418">Kinase</keyword>
<dbReference type="EMBL" id="CYKH01000839">
    <property type="protein sequence ID" value="CUG49098.1"/>
    <property type="molecule type" value="Genomic_DNA"/>
</dbReference>
<dbReference type="GO" id="GO:0035556">
    <property type="term" value="P:intracellular signal transduction"/>
    <property type="evidence" value="ECO:0007669"/>
    <property type="project" value="TreeGrafter"/>
</dbReference>
<sequence>MSSLAVLFDRSSLFDSSSSLLSPKKAKYTMKSSHGHTDDLAGSSNGRRSSASLQEATARVYYTSSTTATTAVVGNHPQLLLPIKDSSKLSVNEENSRNGWASSAPPNDATMRKETAAEDKATVRTINTLADAKLQELVACLEHCAFILSSFDAPDQQHHGTTANSPEIIAQDPLHGPQQRSSRQLSQVHPQSTTVPDPNEATKKPTVAVPAPLDTAALQTLEEGSPPVVPSLSSLMAMHHHRHNDNANGGGGEHSFHFEQLHARRSSSPWTVRSNSITSSRRPSHVVAYTSSAQQHRRGSKGGEIDHGGGAAATTPPSQPISPTVAANEEKTPEEVAPPQLARWVESPTEGTGEASAIGAQLLRCAFSGGDDVDDSTDKTAHLIIPLPPFIDENDGGGQKQEQRARQHNKNNEVKTAPMEKRVSAPLDPPGTHLEEITRLVSVAKYLVTLELQHYLCPITADTTESSSHNKSTTSPQRLNSSPSETFNLTLFTSGGGDSSPLYVKPSSQHGGGGGGFTATPPLEESSTIQFSRQLLSQPQTTTQQQQQAAATSSLKTSMSSLTSAPLPPHQRTNQQQPQQLLQVNPMVALGGASGVGPGARSPNMFLFTPLPSSFRPSSTTQELSSDIQSVRHIIQQVTTTTLTKTKDEFTGNKTINQYVVLDDIGEGACGKVKLAYSLERNITVAIKIVRRAIGRKVSSSDGRALGRRETLKEDTLRREISLMKRLRHPNLVSLFEVIDDPNAKKMYLVMRFADKGSVGAMREDLTCDAMPLRALVDMAFQVCCGL</sequence>
<feature type="region of interest" description="Disordered" evidence="3">
    <location>
        <begin position="463"/>
        <end position="523"/>
    </location>
</feature>
<dbReference type="PANTHER" id="PTHR24346:SF77">
    <property type="entry name" value="SERINE THREONINE PROTEIN KINASE"/>
    <property type="match status" value="1"/>
</dbReference>
<dbReference type="SUPFAM" id="SSF56112">
    <property type="entry name" value="Protein kinase-like (PK-like)"/>
    <property type="match status" value="1"/>
</dbReference>
<dbReference type="PANTHER" id="PTHR24346">
    <property type="entry name" value="MAP/MICROTUBULE AFFINITY-REGULATING KINASE"/>
    <property type="match status" value="1"/>
</dbReference>
<keyword evidence="6" id="KW-1185">Reference proteome</keyword>